<reference evidence="1 2" key="1">
    <citation type="journal article" date="2012" name="PLoS ONE">
        <title>Sequence and analysis of the genome of the pathogenic yeast Candida orthopsilosis.</title>
        <authorList>
            <person name="Riccombeni A."/>
            <person name="Vidanes G."/>
            <person name="Proux-Wera E."/>
            <person name="Wolfe K.H."/>
            <person name="Butler G."/>
        </authorList>
    </citation>
    <scope>NUCLEOTIDE SEQUENCE [LARGE SCALE GENOMIC DNA]</scope>
    <source>
        <strain evidence="1 2">Co 90-125</strain>
    </source>
</reference>
<evidence type="ECO:0000313" key="1">
    <source>
        <dbReference type="EMBL" id="CCG24852.1"/>
    </source>
</evidence>
<proteinExistence type="predicted"/>
<dbReference type="KEGG" id="cot:CORT_0G01650"/>
<keyword evidence="2" id="KW-1185">Reference proteome</keyword>
<gene>
    <name evidence="1" type="ORF">CORT_0G01650</name>
</gene>
<dbReference type="Proteomes" id="UP000005018">
    <property type="component" value="Chromosome 7"/>
</dbReference>
<sequence>MFNKIQTYLLRRIFEDLDPSLFQTIEGTISPSPTSASSLSPSTGQDSQETIRLHNSIEINDTTSPRHFKNQIRVYNQIINSVNHYKSQLTDDNYKLVVLYFEYYYLNIKLNRVIDDNPRRQVLNYIDYILSSVDDTVLYTTIIEIDKILHTFNQTCNLPQLDDVLSDFNYFIKQFQSNISKTTLIHAVSLTFAYEVFQYPNMANKINNNSSTNLKQRRLLIQFSRFYFITAWLNYTQNKSMKFITLDEVAQQFCHTEFDKVVKDIRQGERVVEETLSGGGHEDQYSDEGNGGAIDDRLIQMYNAGSLAGLRSDEIIQSFQEAMKEYRFRRQLTNKK</sequence>
<name>H8XAK2_CANO9</name>
<evidence type="ECO:0000313" key="2">
    <source>
        <dbReference type="Proteomes" id="UP000005018"/>
    </source>
</evidence>
<dbReference type="RefSeq" id="XP_003870978.1">
    <property type="nucleotide sequence ID" value="XM_003870929.1"/>
</dbReference>
<dbReference type="HOGENOM" id="CLU_826383_0_0_1"/>
<accession>H8XAK2</accession>
<dbReference type="AlphaFoldDB" id="H8XAK2"/>
<dbReference type="GeneID" id="14542101"/>
<organism evidence="1 2">
    <name type="scientific">Candida orthopsilosis (strain 90-125)</name>
    <name type="common">Yeast</name>
    <dbReference type="NCBI Taxonomy" id="1136231"/>
    <lineage>
        <taxon>Eukaryota</taxon>
        <taxon>Fungi</taxon>
        <taxon>Dikarya</taxon>
        <taxon>Ascomycota</taxon>
        <taxon>Saccharomycotina</taxon>
        <taxon>Pichiomycetes</taxon>
        <taxon>Debaryomycetaceae</taxon>
        <taxon>Candida/Lodderomyces clade</taxon>
        <taxon>Candida</taxon>
    </lineage>
</organism>
<dbReference type="OrthoDB" id="4011634at2759"/>
<protein>
    <submittedName>
        <fullName evidence="1">Uncharacterized protein</fullName>
    </submittedName>
</protein>
<dbReference type="EMBL" id="HE681725">
    <property type="protein sequence ID" value="CCG24852.1"/>
    <property type="molecule type" value="Genomic_DNA"/>
</dbReference>